<dbReference type="GeneID" id="79175895"/>
<dbReference type="PATRIC" id="fig|1298593.3.peg.926"/>
<dbReference type="Proteomes" id="UP000011866">
    <property type="component" value="Chromosome"/>
</dbReference>
<keyword evidence="2" id="KW-1133">Transmembrane helix</keyword>
<keyword evidence="6" id="KW-1185">Reference proteome</keyword>
<dbReference type="PANTHER" id="PTHR41542">
    <property type="entry name" value="BLL5807 PROTEIN"/>
    <property type="match status" value="1"/>
</dbReference>
<dbReference type="HOGENOM" id="CLU_052470_1_0_6"/>
<keyword evidence="2" id="KW-0472">Membrane</keyword>
<dbReference type="KEGG" id="tol:TOL_0960"/>
<dbReference type="SMART" id="SM00978">
    <property type="entry name" value="Tim44"/>
    <property type="match status" value="1"/>
</dbReference>
<name>M5DPQ6_9GAMM</name>
<evidence type="ECO:0000256" key="1">
    <source>
        <dbReference type="SAM" id="MobiDB-lite"/>
    </source>
</evidence>
<gene>
    <name evidence="5" type="ORF">TOL_0960</name>
</gene>
<protein>
    <submittedName>
        <fullName evidence="5">Import inner membrane translocase subunit Tim44</fullName>
    </submittedName>
</protein>
<evidence type="ECO:0000313" key="6">
    <source>
        <dbReference type="Proteomes" id="UP000011866"/>
    </source>
</evidence>
<feature type="region of interest" description="Disordered" evidence="1">
    <location>
        <begin position="114"/>
        <end position="144"/>
    </location>
</feature>
<feature type="compositionally biased region" description="Polar residues" evidence="1">
    <location>
        <begin position="39"/>
        <end position="56"/>
    </location>
</feature>
<proteinExistence type="predicted"/>
<accession>M5DPQ6</accession>
<feature type="transmembrane region" description="Helical" evidence="2">
    <location>
        <begin position="88"/>
        <end position="107"/>
    </location>
</feature>
<dbReference type="eggNOG" id="COG4395">
    <property type="taxonomic scope" value="Bacteria"/>
</dbReference>
<dbReference type="Pfam" id="PF04280">
    <property type="entry name" value="Tim44"/>
    <property type="match status" value="1"/>
</dbReference>
<dbReference type="PANTHER" id="PTHR41542:SF1">
    <property type="entry name" value="BLL5807 PROTEIN"/>
    <property type="match status" value="1"/>
</dbReference>
<dbReference type="EMBL" id="HF680312">
    <property type="protein sequence ID" value="CCU71396.1"/>
    <property type="molecule type" value="Genomic_DNA"/>
</dbReference>
<organism evidence="5 6">
    <name type="scientific">Thalassolituus oleivorans MIL-1</name>
    <dbReference type="NCBI Taxonomy" id="1298593"/>
    <lineage>
        <taxon>Bacteria</taxon>
        <taxon>Pseudomonadati</taxon>
        <taxon>Pseudomonadota</taxon>
        <taxon>Gammaproteobacteria</taxon>
        <taxon>Oceanospirillales</taxon>
        <taxon>Oceanospirillaceae</taxon>
        <taxon>Thalassolituus</taxon>
    </lineage>
</organism>
<evidence type="ECO:0000256" key="2">
    <source>
        <dbReference type="SAM" id="Phobius"/>
    </source>
</evidence>
<evidence type="ECO:0000256" key="3">
    <source>
        <dbReference type="SAM" id="SignalP"/>
    </source>
</evidence>
<keyword evidence="3" id="KW-0732">Signal</keyword>
<feature type="transmembrane region" description="Helical" evidence="2">
    <location>
        <begin position="61"/>
        <end position="81"/>
    </location>
</feature>
<feature type="signal peptide" evidence="3">
    <location>
        <begin position="1"/>
        <end position="23"/>
    </location>
</feature>
<dbReference type="Gene3D" id="3.10.450.240">
    <property type="match status" value="1"/>
</dbReference>
<dbReference type="STRING" id="187493.CN03_13405"/>
<feature type="compositionally biased region" description="Polar residues" evidence="1">
    <location>
        <begin position="126"/>
        <end position="143"/>
    </location>
</feature>
<dbReference type="SUPFAM" id="SSF54427">
    <property type="entry name" value="NTF2-like"/>
    <property type="match status" value="1"/>
</dbReference>
<feature type="domain" description="Tim44-like" evidence="4">
    <location>
        <begin position="140"/>
        <end position="271"/>
    </location>
</feature>
<reference evidence="5 6" key="1">
    <citation type="journal article" date="2013" name="Genome Announc.">
        <title>Genome Sequence of Thalassolituus oleivorans MIL-1 (DSM 14913T).</title>
        <authorList>
            <person name="Golyshin P.N."/>
            <person name="Werner J."/>
            <person name="Chernikova T.N."/>
            <person name="Tran H."/>
            <person name="Ferrer M."/>
            <person name="Yakimov M.M."/>
            <person name="Teeling H."/>
            <person name="Golyshina O.V."/>
        </authorList>
    </citation>
    <scope>NUCLEOTIDE SEQUENCE [LARGE SCALE GENOMIC DNA]</scope>
    <source>
        <strain evidence="5 6">MIL-1</strain>
    </source>
</reference>
<keyword evidence="2" id="KW-0812">Transmembrane</keyword>
<feature type="region of interest" description="Disordered" evidence="1">
    <location>
        <begin position="39"/>
        <end position="59"/>
    </location>
</feature>
<dbReference type="InterPro" id="IPR007379">
    <property type="entry name" value="Tim44-like_dom"/>
</dbReference>
<dbReference type="InterPro" id="IPR032710">
    <property type="entry name" value="NTF2-like_dom_sf"/>
</dbReference>
<evidence type="ECO:0000313" key="5">
    <source>
        <dbReference type="EMBL" id="CCU71396.1"/>
    </source>
</evidence>
<dbReference type="AlphaFoldDB" id="M5DPQ6"/>
<evidence type="ECO:0000259" key="4">
    <source>
        <dbReference type="SMART" id="SM00978"/>
    </source>
</evidence>
<sequence>MKTFLTVFSAFIFLISVSGEAQAKRFGGGGFGKTYSTPYKSAQPAKPSSQPASNQPGRKGGLMGGMLGGLLAGGLFAYLLGSGAFEGIQLMDILLLAGAFFVIMRLLKGMRGPQPAHAGHAHARQSFDQTPNTNSTSSFQGNGHQAPLDLPENFDVRGFIDGSLEHYRLVQQAWNDGNLDLIREYVAADLYAALAAQRNRLMVPPKTEVLDLEAEIVRAEESDGVRHISVLFKGRCRDELEKSEDGIFDIWHLERDLSNDDSPWLVVGIEAP</sequence>
<dbReference type="RefSeq" id="WP_015486133.1">
    <property type="nucleotide sequence ID" value="NC_020888.1"/>
</dbReference>
<feature type="chain" id="PRO_5004065466" evidence="3">
    <location>
        <begin position="24"/>
        <end position="272"/>
    </location>
</feature>